<accession>A0A1C7D8M2</accession>
<feature type="domain" description="NADH:flavin oxidoreductase/NADH oxidase N-terminal" evidence="7">
    <location>
        <begin position="5"/>
        <end position="353"/>
    </location>
</feature>
<dbReference type="STRING" id="645517.A6F65_01527"/>
<dbReference type="Pfam" id="PF00724">
    <property type="entry name" value="Oxidored_FMN"/>
    <property type="match status" value="1"/>
</dbReference>
<evidence type="ECO:0000313" key="9">
    <source>
        <dbReference type="Proteomes" id="UP000092698"/>
    </source>
</evidence>
<dbReference type="GO" id="GO:0003959">
    <property type="term" value="F:NADPH dehydrogenase activity"/>
    <property type="evidence" value="ECO:0007669"/>
    <property type="project" value="InterPro"/>
</dbReference>
<evidence type="ECO:0000259" key="7">
    <source>
        <dbReference type="Pfam" id="PF00724"/>
    </source>
</evidence>
<dbReference type="OrthoDB" id="9804454at2"/>
<keyword evidence="9" id="KW-1185">Reference proteome</keyword>
<keyword evidence="3" id="KW-0288">FMN</keyword>
<dbReference type="CDD" id="cd04747">
    <property type="entry name" value="OYE_like_5_FMN"/>
    <property type="match status" value="1"/>
</dbReference>
<organism evidence="8 9">
    <name type="scientific">Paraurantiacibacter namhicola</name>
    <dbReference type="NCBI Taxonomy" id="645517"/>
    <lineage>
        <taxon>Bacteria</taxon>
        <taxon>Pseudomonadati</taxon>
        <taxon>Pseudomonadota</taxon>
        <taxon>Alphaproteobacteria</taxon>
        <taxon>Sphingomonadales</taxon>
        <taxon>Erythrobacteraceae</taxon>
        <taxon>Paraurantiacibacter</taxon>
    </lineage>
</organism>
<dbReference type="FunFam" id="3.20.20.70:FF:000262">
    <property type="entry name" value="NADH:flavin oxidoreductase"/>
    <property type="match status" value="1"/>
</dbReference>
<dbReference type="EC" id="1.-.-.-" evidence="8"/>
<keyword evidence="2" id="KW-0285">Flavoprotein</keyword>
<evidence type="ECO:0000256" key="3">
    <source>
        <dbReference type="ARBA" id="ARBA00022643"/>
    </source>
</evidence>
<protein>
    <submittedName>
        <fullName evidence="8">NADH oxidase</fullName>
        <ecNumber evidence="8">1.-.-.-</ecNumber>
    </submittedName>
</protein>
<dbReference type="Proteomes" id="UP000092698">
    <property type="component" value="Chromosome"/>
</dbReference>
<feature type="region of interest" description="Disordered" evidence="6">
    <location>
        <begin position="108"/>
        <end position="138"/>
    </location>
</feature>
<sequence length="369" mass="40371">MTSPLFNEFSVRGLTLPNRIVMAPMTRNFAPGGVPGAHNAEYYRKRAEGGTGLILTEGTVVDRPEAANHPAIPHFHGEQALAGWQEVVEAVHGAGGKIAPQIWHTGAVKAQRPDAPRPGEPEGPSGLFKPDEPNGKAMTEEDVEDTVAAFVSAAKDAQRLGFDTIEFHGAHGYLIDQFFWDGTNQREDRWGGDSLTARTAFATEILKRTRAAVAEDMPIILRISQWNQQDYTRRLATTPDELEAWVAPLVDAGADVLHCSQRRFWEPEFPELDGEKGLNFAGWVKKLAGVPTISVGSVALDGDFFSTFKGEAMAPTDLGDLEERMDRGEFDLIAVGRALIANPDWANMVREGRVADLQGYRAEQLGELV</sequence>
<dbReference type="AlphaFoldDB" id="A0A1C7D8M2"/>
<dbReference type="SUPFAM" id="SSF51395">
    <property type="entry name" value="FMN-linked oxidoreductases"/>
    <property type="match status" value="1"/>
</dbReference>
<dbReference type="RefSeq" id="WP_067787384.1">
    <property type="nucleotide sequence ID" value="NZ_CP016545.1"/>
</dbReference>
<dbReference type="GO" id="GO:0050661">
    <property type="term" value="F:NADP binding"/>
    <property type="evidence" value="ECO:0007669"/>
    <property type="project" value="InterPro"/>
</dbReference>
<evidence type="ECO:0000256" key="6">
    <source>
        <dbReference type="SAM" id="MobiDB-lite"/>
    </source>
</evidence>
<evidence type="ECO:0000313" key="8">
    <source>
        <dbReference type="EMBL" id="ANU07830.1"/>
    </source>
</evidence>
<evidence type="ECO:0000256" key="4">
    <source>
        <dbReference type="ARBA" id="ARBA00022857"/>
    </source>
</evidence>
<dbReference type="InterPro" id="IPR013785">
    <property type="entry name" value="Aldolase_TIM"/>
</dbReference>
<dbReference type="PANTHER" id="PTHR43303:SF4">
    <property type="entry name" value="NADPH DEHYDROGENASE C23G7.10C-RELATED"/>
    <property type="match status" value="1"/>
</dbReference>
<dbReference type="InterPro" id="IPR044152">
    <property type="entry name" value="YqjM-like"/>
</dbReference>
<evidence type="ECO:0000256" key="1">
    <source>
        <dbReference type="ARBA" id="ARBA00001917"/>
    </source>
</evidence>
<dbReference type="InterPro" id="IPR001155">
    <property type="entry name" value="OxRdtase_FMN_N"/>
</dbReference>
<name>A0A1C7D8M2_9SPHN</name>
<reference evidence="8 9" key="1">
    <citation type="submission" date="2016-07" db="EMBL/GenBank/DDBJ databases">
        <title>Complete genome sequence of Altererythrobacter namhicola JCM 16345T, containing esterase-encoding genes.</title>
        <authorList>
            <person name="Cheng H."/>
            <person name="Wu Y.-H."/>
            <person name="Jian S.-L."/>
            <person name="Huo Y.-Y."/>
            <person name="Wang C.-S."/>
            <person name="Xu X.-W."/>
        </authorList>
    </citation>
    <scope>NUCLEOTIDE SEQUENCE [LARGE SCALE GENOMIC DNA]</scope>
    <source>
        <strain evidence="8 9">JCM 16345</strain>
    </source>
</reference>
<feature type="compositionally biased region" description="Basic and acidic residues" evidence="6">
    <location>
        <begin position="111"/>
        <end position="120"/>
    </location>
</feature>
<dbReference type="GO" id="GO:0010181">
    <property type="term" value="F:FMN binding"/>
    <property type="evidence" value="ECO:0007669"/>
    <property type="project" value="InterPro"/>
</dbReference>
<comment type="cofactor">
    <cofactor evidence="1">
        <name>FMN</name>
        <dbReference type="ChEBI" id="CHEBI:58210"/>
    </cofactor>
</comment>
<evidence type="ECO:0000256" key="5">
    <source>
        <dbReference type="ARBA" id="ARBA00023002"/>
    </source>
</evidence>
<dbReference type="PANTHER" id="PTHR43303">
    <property type="entry name" value="NADPH DEHYDROGENASE C23G7.10C-RELATED"/>
    <property type="match status" value="1"/>
</dbReference>
<proteinExistence type="predicted"/>
<dbReference type="Gene3D" id="3.20.20.70">
    <property type="entry name" value="Aldolase class I"/>
    <property type="match status" value="1"/>
</dbReference>
<dbReference type="KEGG" id="anh:A6F65_01527"/>
<dbReference type="EMBL" id="CP016545">
    <property type="protein sequence ID" value="ANU07830.1"/>
    <property type="molecule type" value="Genomic_DNA"/>
</dbReference>
<keyword evidence="4" id="KW-0521">NADP</keyword>
<gene>
    <name evidence="8" type="ORF">A6F65_01527</name>
</gene>
<keyword evidence="5 8" id="KW-0560">Oxidoreductase</keyword>
<evidence type="ECO:0000256" key="2">
    <source>
        <dbReference type="ARBA" id="ARBA00022630"/>
    </source>
</evidence>
<dbReference type="PATRIC" id="fig|645517.4.peg.1520"/>